<comment type="caution">
    <text evidence="1">The sequence shown here is derived from an EMBL/GenBank/DDBJ whole genome shotgun (WGS) entry which is preliminary data.</text>
</comment>
<accession>A0ACD3RSW2</accession>
<proteinExistence type="predicted"/>
<protein>
    <submittedName>
        <fullName evidence="1">Uncharacterized protein</fullName>
    </submittedName>
</protein>
<reference evidence="1" key="1">
    <citation type="submission" date="2018-11" db="EMBL/GenBank/DDBJ databases">
        <title>The sequence and de novo assembly of Larimichthys crocea genome using PacBio and Hi-C technologies.</title>
        <authorList>
            <person name="Xu P."/>
            <person name="Chen B."/>
            <person name="Zhou Z."/>
            <person name="Ke Q."/>
            <person name="Wu Y."/>
            <person name="Bai H."/>
            <person name="Pu F."/>
        </authorList>
    </citation>
    <scope>NUCLEOTIDE SEQUENCE</scope>
    <source>
        <tissue evidence="1">Muscle</tissue>
    </source>
</reference>
<evidence type="ECO:0000313" key="2">
    <source>
        <dbReference type="Proteomes" id="UP000793456"/>
    </source>
</evidence>
<gene>
    <name evidence="1" type="ORF">E3U43_012981</name>
</gene>
<dbReference type="EMBL" id="CM011675">
    <property type="protein sequence ID" value="TMS22716.1"/>
    <property type="molecule type" value="Genomic_DNA"/>
</dbReference>
<keyword evidence="2" id="KW-1185">Reference proteome</keyword>
<evidence type="ECO:0000313" key="1">
    <source>
        <dbReference type="EMBL" id="TMS22716.1"/>
    </source>
</evidence>
<sequence length="477" mass="55662">MSDPGSTLQSRLQRLQSHFTWDLKKEDLDLKNLSTRLKDHLDLQLGQQGAVARSYSFLAYVRYLQDQREEAMDLLSQSEKTNRECYGEDCEPRLIVTYGDMAWLKYHTGDYTQSQSYCQKVDDILMKYPTGSSTALLPEVYGEKGWTYLKLYNLKAVDCFQQALELQPDDSEWNAGYAIALHRREMKVLETLKEGEESPAVKQLHRALEVNPDDGVLLSILALKLLKEKPQEAERLVERALKIGPDNPHVTRYVAKYLRIKDEDERSIELLKRALKRTSQSAFIHHQLFVCYRKKKNAEQSKKPFNKHKVKQWRSLCIQHLEEAIIIKPSFDLAIIELALLYGEDNNLIRADEFFQRGLKSLSETNQSFHQVFHHHYAEFYYYHKKDEVGAITQYTEALKLTPKTWEWKQCVKKLKQIAERRLSDNEDDDEAYALLGLVAKAEGDKKMAMEFYQKALDCKDQELYLSALFELRLGLQ</sequence>
<name>A0ACD3RSW2_LARCR</name>
<dbReference type="Proteomes" id="UP000793456">
    <property type="component" value="Chromosome II"/>
</dbReference>
<organism evidence="1 2">
    <name type="scientific">Larimichthys crocea</name>
    <name type="common">Large yellow croaker</name>
    <name type="synonym">Pseudosciaena crocea</name>
    <dbReference type="NCBI Taxonomy" id="215358"/>
    <lineage>
        <taxon>Eukaryota</taxon>
        <taxon>Metazoa</taxon>
        <taxon>Chordata</taxon>
        <taxon>Craniata</taxon>
        <taxon>Vertebrata</taxon>
        <taxon>Euteleostomi</taxon>
        <taxon>Actinopterygii</taxon>
        <taxon>Neopterygii</taxon>
        <taxon>Teleostei</taxon>
        <taxon>Neoteleostei</taxon>
        <taxon>Acanthomorphata</taxon>
        <taxon>Eupercaria</taxon>
        <taxon>Sciaenidae</taxon>
        <taxon>Larimichthys</taxon>
    </lineage>
</organism>